<dbReference type="Proteomes" id="UP000186817">
    <property type="component" value="Unassembled WGS sequence"/>
</dbReference>
<evidence type="ECO:0000313" key="2">
    <source>
        <dbReference type="Proteomes" id="UP000186817"/>
    </source>
</evidence>
<accession>A0A1Q9EPR1</accession>
<evidence type="ECO:0008006" key="3">
    <source>
        <dbReference type="Google" id="ProtNLM"/>
    </source>
</evidence>
<sequence>MRGRTICGHYVAYTDIDSLFDVMFFTLLFAPNGMQNTRYPNAPALVVDAYGDHGLACHHCFLGNYCEGGMPVKWLVRQAESPRNKGIDPQDRCRLDLVLYGRIANMGALCSSLPVANRRAVSMDGLNAAVVVQWPAPLWDKHGQPVGSDLDRVLDQQIANERHCPRRYTGVRGFGLGDGLQRLLDLQFADDILRFTKSKAEARYTLDLLIAVLGEIGFILIAEKTVIITTEAQQPPQHAV</sequence>
<proteinExistence type="predicted"/>
<protein>
    <recommendedName>
        <fullName evidence="3">Reverse transcriptase domain-containing protein</fullName>
    </recommendedName>
</protein>
<dbReference type="OrthoDB" id="10274191at2759"/>
<name>A0A1Q9EPR1_SYMMI</name>
<keyword evidence="2" id="KW-1185">Reference proteome</keyword>
<organism evidence="1 2">
    <name type="scientific">Symbiodinium microadriaticum</name>
    <name type="common">Dinoflagellate</name>
    <name type="synonym">Zooxanthella microadriatica</name>
    <dbReference type="NCBI Taxonomy" id="2951"/>
    <lineage>
        <taxon>Eukaryota</taxon>
        <taxon>Sar</taxon>
        <taxon>Alveolata</taxon>
        <taxon>Dinophyceae</taxon>
        <taxon>Suessiales</taxon>
        <taxon>Symbiodiniaceae</taxon>
        <taxon>Symbiodinium</taxon>
    </lineage>
</organism>
<gene>
    <name evidence="1" type="ORF">AK812_SmicGene7066</name>
</gene>
<dbReference type="AlphaFoldDB" id="A0A1Q9EPR1"/>
<reference evidence="1 2" key="1">
    <citation type="submission" date="2016-02" db="EMBL/GenBank/DDBJ databases">
        <title>Genome analysis of coral dinoflagellate symbionts highlights evolutionary adaptations to a symbiotic lifestyle.</title>
        <authorList>
            <person name="Aranda M."/>
            <person name="Li Y."/>
            <person name="Liew Y.J."/>
            <person name="Baumgarten S."/>
            <person name="Simakov O."/>
            <person name="Wilson M."/>
            <person name="Piel J."/>
            <person name="Ashoor H."/>
            <person name="Bougouffa S."/>
            <person name="Bajic V.B."/>
            <person name="Ryu T."/>
            <person name="Ravasi T."/>
            <person name="Bayer T."/>
            <person name="Micklem G."/>
            <person name="Kim H."/>
            <person name="Bhak J."/>
            <person name="Lajeunesse T.C."/>
            <person name="Voolstra C.R."/>
        </authorList>
    </citation>
    <scope>NUCLEOTIDE SEQUENCE [LARGE SCALE GENOMIC DNA]</scope>
    <source>
        <strain evidence="1 2">CCMP2467</strain>
    </source>
</reference>
<evidence type="ECO:0000313" key="1">
    <source>
        <dbReference type="EMBL" id="OLQ09371.1"/>
    </source>
</evidence>
<dbReference type="EMBL" id="LSRX01000098">
    <property type="protein sequence ID" value="OLQ09371.1"/>
    <property type="molecule type" value="Genomic_DNA"/>
</dbReference>
<comment type="caution">
    <text evidence="1">The sequence shown here is derived from an EMBL/GenBank/DDBJ whole genome shotgun (WGS) entry which is preliminary data.</text>
</comment>